<dbReference type="PROSITE" id="PS00474">
    <property type="entry name" value="RIBOSOMAL_L3"/>
    <property type="match status" value="1"/>
</dbReference>
<dbReference type="NCBIfam" id="TIGR03625">
    <property type="entry name" value="L3_bact"/>
    <property type="match status" value="1"/>
</dbReference>
<dbReference type="SUPFAM" id="SSF50447">
    <property type="entry name" value="Translation proteins"/>
    <property type="match status" value="1"/>
</dbReference>
<dbReference type="FunFam" id="2.40.30.10:FF:000004">
    <property type="entry name" value="50S ribosomal protein L3"/>
    <property type="match status" value="1"/>
</dbReference>
<reference evidence="7" key="1">
    <citation type="journal article" date="2015" name="Proc. Natl. Acad. Sci. U.S.A.">
        <title>Networks of energetic and metabolic interactions define dynamics in microbial communities.</title>
        <authorList>
            <person name="Embree M."/>
            <person name="Liu J.K."/>
            <person name="Al-Bassam M.M."/>
            <person name="Zengler K."/>
        </authorList>
    </citation>
    <scope>NUCLEOTIDE SEQUENCE</scope>
</reference>
<keyword evidence="2" id="KW-0699">rRNA-binding</keyword>
<dbReference type="InterPro" id="IPR019926">
    <property type="entry name" value="Ribosomal_uL3_CS"/>
</dbReference>
<dbReference type="GO" id="GO:0003735">
    <property type="term" value="F:structural constituent of ribosome"/>
    <property type="evidence" value="ECO:0007669"/>
    <property type="project" value="InterPro"/>
</dbReference>
<dbReference type="GO" id="GO:0022625">
    <property type="term" value="C:cytosolic large ribosomal subunit"/>
    <property type="evidence" value="ECO:0007669"/>
    <property type="project" value="TreeGrafter"/>
</dbReference>
<keyword evidence="3" id="KW-0694">RNA-binding</keyword>
<dbReference type="InterPro" id="IPR000597">
    <property type="entry name" value="Ribosomal_uL3"/>
</dbReference>
<proteinExistence type="inferred from homology"/>
<keyword evidence="5" id="KW-0687">Ribonucleoprotein</keyword>
<name>A0A0W8FPM7_9ZZZZ</name>
<gene>
    <name evidence="7" type="ORF">ASZ90_007453</name>
</gene>
<evidence type="ECO:0000256" key="6">
    <source>
        <dbReference type="SAM" id="MobiDB-lite"/>
    </source>
</evidence>
<dbReference type="GO" id="GO:0019843">
    <property type="term" value="F:rRNA binding"/>
    <property type="evidence" value="ECO:0007669"/>
    <property type="project" value="UniProtKB-KW"/>
</dbReference>
<dbReference type="EMBL" id="LNQE01000941">
    <property type="protein sequence ID" value="KUG22761.1"/>
    <property type="molecule type" value="Genomic_DNA"/>
</dbReference>
<accession>A0A0W8FPM7</accession>
<dbReference type="Pfam" id="PF00297">
    <property type="entry name" value="Ribosomal_L3"/>
    <property type="match status" value="1"/>
</dbReference>
<feature type="region of interest" description="Disordered" evidence="6">
    <location>
        <begin position="132"/>
        <end position="151"/>
    </location>
</feature>
<dbReference type="AlphaFoldDB" id="A0A0W8FPM7"/>
<comment type="caution">
    <text evidence="7">The sequence shown here is derived from an EMBL/GenBank/DDBJ whole genome shotgun (WGS) entry which is preliminary data.</text>
</comment>
<dbReference type="Gene3D" id="3.30.160.810">
    <property type="match status" value="1"/>
</dbReference>
<evidence type="ECO:0000256" key="5">
    <source>
        <dbReference type="ARBA" id="ARBA00023274"/>
    </source>
</evidence>
<protein>
    <submittedName>
        <fullName evidence="7">Lsu ribosomal protein l3p (L3e)</fullName>
    </submittedName>
</protein>
<dbReference type="Gene3D" id="2.40.30.10">
    <property type="entry name" value="Translation factors"/>
    <property type="match status" value="1"/>
</dbReference>
<evidence type="ECO:0000256" key="1">
    <source>
        <dbReference type="ARBA" id="ARBA00006540"/>
    </source>
</evidence>
<dbReference type="PANTHER" id="PTHR11229:SF16">
    <property type="entry name" value="LARGE RIBOSOMAL SUBUNIT PROTEIN UL3C"/>
    <property type="match status" value="1"/>
</dbReference>
<evidence type="ECO:0000256" key="2">
    <source>
        <dbReference type="ARBA" id="ARBA00022730"/>
    </source>
</evidence>
<evidence type="ECO:0000256" key="4">
    <source>
        <dbReference type="ARBA" id="ARBA00022980"/>
    </source>
</evidence>
<dbReference type="InterPro" id="IPR009000">
    <property type="entry name" value="Transl_B-barrel_sf"/>
</dbReference>
<dbReference type="GO" id="GO:0006412">
    <property type="term" value="P:translation"/>
    <property type="evidence" value="ECO:0007669"/>
    <property type="project" value="InterPro"/>
</dbReference>
<dbReference type="InterPro" id="IPR019927">
    <property type="entry name" value="Ribosomal_uL3_bac/org-type"/>
</dbReference>
<dbReference type="PANTHER" id="PTHR11229">
    <property type="entry name" value="50S RIBOSOMAL PROTEIN L3"/>
    <property type="match status" value="1"/>
</dbReference>
<sequence length="210" mass="22657">MSKGIIGKKLGMTQVFADDGSTVGVTAIEVEPSVIVQIKTKDKDGYDAIQLGYGRMKQKNVTKPLQGHFNKANKGFFRSLREFQAEPGTYEEGQEVSADIFQTGDFVDVVGTSKGKGFQGVVKRHGFGGGRATHGSMHHRAPGSIGASADPSRVFKGTKMGGQMGNVRKTIQNLQIWQVRPDRNLLLLRGSIPGSKNGLVLIKKAKKKSA</sequence>
<keyword evidence="4 7" id="KW-0689">Ribosomal protein</keyword>
<evidence type="ECO:0000256" key="3">
    <source>
        <dbReference type="ARBA" id="ARBA00022884"/>
    </source>
</evidence>
<dbReference type="FunFam" id="3.30.160.810:FF:000001">
    <property type="entry name" value="50S ribosomal protein L3"/>
    <property type="match status" value="1"/>
</dbReference>
<dbReference type="HAMAP" id="MF_01325_B">
    <property type="entry name" value="Ribosomal_uL3_B"/>
    <property type="match status" value="1"/>
</dbReference>
<evidence type="ECO:0000313" key="7">
    <source>
        <dbReference type="EMBL" id="KUG22761.1"/>
    </source>
</evidence>
<organism evidence="7">
    <name type="scientific">hydrocarbon metagenome</name>
    <dbReference type="NCBI Taxonomy" id="938273"/>
    <lineage>
        <taxon>unclassified sequences</taxon>
        <taxon>metagenomes</taxon>
        <taxon>ecological metagenomes</taxon>
    </lineage>
</organism>
<comment type="similarity">
    <text evidence="1">Belongs to the universal ribosomal protein uL3 family.</text>
</comment>